<keyword evidence="4" id="KW-1185">Reference proteome</keyword>
<gene>
    <name evidence="3" type="ORF">IDJ76_02310</name>
</gene>
<evidence type="ECO:0000313" key="4">
    <source>
        <dbReference type="Proteomes" id="UP000619078"/>
    </source>
</evidence>
<dbReference type="InterPro" id="IPR002931">
    <property type="entry name" value="Transglutaminase-like"/>
</dbReference>
<feature type="signal peptide" evidence="1">
    <location>
        <begin position="1"/>
        <end position="20"/>
    </location>
</feature>
<comment type="caution">
    <text evidence="3">The sequence shown here is derived from an EMBL/GenBank/DDBJ whole genome shotgun (WGS) entry which is preliminary data.</text>
</comment>
<keyword evidence="1" id="KW-0732">Signal</keyword>
<feature type="domain" description="Transglutaminase-like" evidence="2">
    <location>
        <begin position="184"/>
        <end position="292"/>
    </location>
</feature>
<organism evidence="3 4">
    <name type="scientific">Mucilaginibacter glaciei</name>
    <dbReference type="NCBI Taxonomy" id="2772109"/>
    <lineage>
        <taxon>Bacteria</taxon>
        <taxon>Pseudomonadati</taxon>
        <taxon>Bacteroidota</taxon>
        <taxon>Sphingobacteriia</taxon>
        <taxon>Sphingobacteriales</taxon>
        <taxon>Sphingobacteriaceae</taxon>
        <taxon>Mucilaginibacter</taxon>
    </lineage>
</organism>
<dbReference type="Gene3D" id="3.10.620.30">
    <property type="match status" value="1"/>
</dbReference>
<dbReference type="RefSeq" id="WP_191160321.1">
    <property type="nucleotide sequence ID" value="NZ_JACWMX010000001.1"/>
</dbReference>
<reference evidence="3" key="1">
    <citation type="submission" date="2020-09" db="EMBL/GenBank/DDBJ databases">
        <title>Novel species of Mucilaginibacter isolated from a glacier on the Tibetan Plateau.</title>
        <authorList>
            <person name="Liu Q."/>
            <person name="Xin Y.-H."/>
        </authorList>
    </citation>
    <scope>NUCLEOTIDE SEQUENCE</scope>
    <source>
        <strain evidence="3">ZB1P21</strain>
    </source>
</reference>
<protein>
    <submittedName>
        <fullName evidence="3">Transglutaminase domain-containing protein</fullName>
    </submittedName>
</protein>
<sequence>MKFYCLLLVFSLYTAGTLFAQTESQKQFTPYAQKQSDLLQKAYDSRDAEGARKIVAVFAGRYKTLNKEDKVYYQGNLLGAYYNLSCVYALINQKADALQYLDSAIVKGYQNYKHLLEDSDFATIRDDVKFQGLAERIRATTDYMYILQKAGKYNNAERRAIPAFSYQQANAPELVTLRKKLKLDSVAGTGTEVSKMLNILHWVHNSVNHDGQHESGITLINADEIIGAAKARKVGVSCGELASVLQDCYLAMGWKTRKVYCFPKDSLKRDFDSHVINVVYVSAKHKWIWVDPTNNAYVTDDKGEILSIQEVREYLVTNKPLAINTDANWNNRMAVKKEDYLYRYMAKNLYMMYSPLKSEYDYQTPGKNKEVSYVSLLPLDYFLQTPQISVSTKKATGTKIIWYRTNNADKFWNVD</sequence>
<dbReference type="NCBIfam" id="NF047558">
    <property type="entry name" value="TPR_END_plus"/>
    <property type="match status" value="1"/>
</dbReference>
<accession>A0A926NUE0</accession>
<name>A0A926NUE0_9SPHI</name>
<evidence type="ECO:0000256" key="1">
    <source>
        <dbReference type="SAM" id="SignalP"/>
    </source>
</evidence>
<evidence type="ECO:0000313" key="3">
    <source>
        <dbReference type="EMBL" id="MBD1391924.1"/>
    </source>
</evidence>
<dbReference type="Proteomes" id="UP000619078">
    <property type="component" value="Unassembled WGS sequence"/>
</dbReference>
<dbReference type="InterPro" id="IPR038765">
    <property type="entry name" value="Papain-like_cys_pep_sf"/>
</dbReference>
<dbReference type="Pfam" id="PF01841">
    <property type="entry name" value="Transglut_core"/>
    <property type="match status" value="1"/>
</dbReference>
<dbReference type="SUPFAM" id="SSF54001">
    <property type="entry name" value="Cysteine proteinases"/>
    <property type="match status" value="1"/>
</dbReference>
<evidence type="ECO:0000259" key="2">
    <source>
        <dbReference type="Pfam" id="PF01841"/>
    </source>
</evidence>
<dbReference type="EMBL" id="JACWMX010000001">
    <property type="protein sequence ID" value="MBD1391924.1"/>
    <property type="molecule type" value="Genomic_DNA"/>
</dbReference>
<dbReference type="AlphaFoldDB" id="A0A926NUE0"/>
<proteinExistence type="predicted"/>
<feature type="chain" id="PRO_5036996417" evidence="1">
    <location>
        <begin position="21"/>
        <end position="415"/>
    </location>
</feature>